<accession>A0A8T0SK92</accession>
<name>A0A8T0SK92_PANVG</name>
<evidence type="ECO:0000313" key="1">
    <source>
        <dbReference type="EMBL" id="KAG2597704.1"/>
    </source>
</evidence>
<sequence length="117" mass="13052">MHGQSLDRIVPHFFGTISNRARKRSVHEAMTEMRWISDIRGALTVDVLAEYLALWDLLSDVVLQPEIEDTHIWQFSASGRYSAKSAYEAMFIGAIQFDHGKGSGKVGPRLNVNSSCG</sequence>
<proteinExistence type="predicted"/>
<keyword evidence="2" id="KW-1185">Reference proteome</keyword>
<gene>
    <name evidence="1" type="ORF">PVAP13_5KG310307</name>
</gene>
<dbReference type="Proteomes" id="UP000823388">
    <property type="component" value="Chromosome 5K"/>
</dbReference>
<protein>
    <submittedName>
        <fullName evidence="1">Uncharacterized protein</fullName>
    </submittedName>
</protein>
<dbReference type="AlphaFoldDB" id="A0A8T0SK92"/>
<reference evidence="1" key="1">
    <citation type="submission" date="2020-05" db="EMBL/GenBank/DDBJ databases">
        <title>WGS assembly of Panicum virgatum.</title>
        <authorList>
            <person name="Lovell J.T."/>
            <person name="Jenkins J."/>
            <person name="Shu S."/>
            <person name="Juenger T.E."/>
            <person name="Schmutz J."/>
        </authorList>
    </citation>
    <scope>NUCLEOTIDE SEQUENCE</scope>
    <source>
        <strain evidence="1">AP13</strain>
    </source>
</reference>
<evidence type="ECO:0000313" key="2">
    <source>
        <dbReference type="Proteomes" id="UP000823388"/>
    </source>
</evidence>
<organism evidence="1 2">
    <name type="scientific">Panicum virgatum</name>
    <name type="common">Blackwell switchgrass</name>
    <dbReference type="NCBI Taxonomy" id="38727"/>
    <lineage>
        <taxon>Eukaryota</taxon>
        <taxon>Viridiplantae</taxon>
        <taxon>Streptophyta</taxon>
        <taxon>Embryophyta</taxon>
        <taxon>Tracheophyta</taxon>
        <taxon>Spermatophyta</taxon>
        <taxon>Magnoliopsida</taxon>
        <taxon>Liliopsida</taxon>
        <taxon>Poales</taxon>
        <taxon>Poaceae</taxon>
        <taxon>PACMAD clade</taxon>
        <taxon>Panicoideae</taxon>
        <taxon>Panicodae</taxon>
        <taxon>Paniceae</taxon>
        <taxon>Panicinae</taxon>
        <taxon>Panicum</taxon>
        <taxon>Panicum sect. Hiantes</taxon>
    </lineage>
</organism>
<dbReference type="EMBL" id="CM029045">
    <property type="protein sequence ID" value="KAG2597704.1"/>
    <property type="molecule type" value="Genomic_DNA"/>
</dbReference>
<comment type="caution">
    <text evidence="1">The sequence shown here is derived from an EMBL/GenBank/DDBJ whole genome shotgun (WGS) entry which is preliminary data.</text>
</comment>